<feature type="compositionally biased region" description="Polar residues" evidence="1">
    <location>
        <begin position="173"/>
        <end position="193"/>
    </location>
</feature>
<reference evidence="3" key="1">
    <citation type="journal article" date="2020" name="Nature">
        <title>Giant virus diversity and host interactions through global metagenomics.</title>
        <authorList>
            <person name="Schulz F."/>
            <person name="Roux S."/>
            <person name="Paez-Espino D."/>
            <person name="Jungbluth S."/>
            <person name="Walsh D.A."/>
            <person name="Denef V.J."/>
            <person name="McMahon K.D."/>
            <person name="Konstantinidis K.T."/>
            <person name="Eloe-Fadrosh E.A."/>
            <person name="Kyrpides N.C."/>
            <person name="Woyke T."/>
        </authorList>
    </citation>
    <scope>NUCLEOTIDE SEQUENCE</scope>
    <source>
        <strain evidence="3">GVMAG-M-3300023174-104</strain>
    </source>
</reference>
<organism evidence="3">
    <name type="scientific">viral metagenome</name>
    <dbReference type="NCBI Taxonomy" id="1070528"/>
    <lineage>
        <taxon>unclassified sequences</taxon>
        <taxon>metagenomes</taxon>
        <taxon>organismal metagenomes</taxon>
    </lineage>
</organism>
<keyword evidence="2" id="KW-0472">Membrane</keyword>
<feature type="region of interest" description="Disordered" evidence="1">
    <location>
        <begin position="1"/>
        <end position="61"/>
    </location>
</feature>
<evidence type="ECO:0000256" key="2">
    <source>
        <dbReference type="SAM" id="Phobius"/>
    </source>
</evidence>
<dbReference type="AlphaFoldDB" id="A0A6C0D048"/>
<protein>
    <submittedName>
        <fullName evidence="3">Uncharacterized protein</fullName>
    </submittedName>
</protein>
<sequence>MFGDEPCNNDVLSMIEEEESDQSSKEEELMSGMSGIEITQNNVSKKSVPVSSSRKKSKDEVSGDLTTSSMWLIPLPIILGISFVGAFFLLYFFFRRRISRLENEIKELRSTLLTTSQVSSSSPSSHVSSPPPSHVASSHPSSLSSSSSCVSSSCVSPSHVSPSHVPSSASLPNHPNNNFRNTSSSFIPQSQRLPATHPPVSANLVPTITTDSVAVTPRLNEGEGIKVKILSDIEMDKVLEKELAELGGSLSTTTENIKTKNVGKVLEIIETTEEEIQNEETKNK</sequence>
<feature type="compositionally biased region" description="Low complexity" evidence="1">
    <location>
        <begin position="118"/>
        <end position="142"/>
    </location>
</feature>
<evidence type="ECO:0000313" key="3">
    <source>
        <dbReference type="EMBL" id="QHT10148.1"/>
    </source>
</evidence>
<proteinExistence type="predicted"/>
<accession>A0A6C0D048</accession>
<keyword evidence="2" id="KW-0812">Transmembrane</keyword>
<dbReference type="EMBL" id="MN739518">
    <property type="protein sequence ID" value="QHT10148.1"/>
    <property type="molecule type" value="Genomic_DNA"/>
</dbReference>
<feature type="region of interest" description="Disordered" evidence="1">
    <location>
        <begin position="114"/>
        <end position="142"/>
    </location>
</feature>
<evidence type="ECO:0000256" key="1">
    <source>
        <dbReference type="SAM" id="MobiDB-lite"/>
    </source>
</evidence>
<feature type="transmembrane region" description="Helical" evidence="2">
    <location>
        <begin position="71"/>
        <end position="94"/>
    </location>
</feature>
<feature type="compositionally biased region" description="Low complexity" evidence="1">
    <location>
        <begin position="162"/>
        <end position="172"/>
    </location>
</feature>
<feature type="region of interest" description="Disordered" evidence="1">
    <location>
        <begin position="162"/>
        <end position="203"/>
    </location>
</feature>
<name>A0A6C0D048_9ZZZZ</name>
<feature type="compositionally biased region" description="Low complexity" evidence="1">
    <location>
        <begin position="43"/>
        <end position="52"/>
    </location>
</feature>
<keyword evidence="2" id="KW-1133">Transmembrane helix</keyword>